<reference evidence="3" key="1">
    <citation type="submission" date="2024-04" db="EMBL/GenBank/DDBJ databases">
        <title>Salinicola lusitanus LLJ914,a marine bacterium isolated from the Okinawa Trough.</title>
        <authorList>
            <person name="Li J."/>
        </authorList>
    </citation>
    <scope>NUCLEOTIDE SEQUENCE [LARGE SCALE GENOMIC DNA]</scope>
</reference>
<gene>
    <name evidence="2" type="ORF">WMY93_010082</name>
</gene>
<feature type="compositionally biased region" description="Low complexity" evidence="1">
    <location>
        <begin position="84"/>
        <end position="108"/>
    </location>
</feature>
<feature type="region of interest" description="Disordered" evidence="1">
    <location>
        <begin position="55"/>
        <end position="114"/>
    </location>
</feature>
<accession>A0AAW0PIP3</accession>
<keyword evidence="3" id="KW-1185">Reference proteome</keyword>
<proteinExistence type="predicted"/>
<dbReference type="AlphaFoldDB" id="A0AAW0PIP3"/>
<evidence type="ECO:0000313" key="2">
    <source>
        <dbReference type="EMBL" id="KAK7918798.1"/>
    </source>
</evidence>
<protein>
    <submittedName>
        <fullName evidence="2">Uncharacterized protein</fullName>
    </submittedName>
</protein>
<feature type="compositionally biased region" description="Polar residues" evidence="1">
    <location>
        <begin position="71"/>
        <end position="83"/>
    </location>
</feature>
<evidence type="ECO:0000256" key="1">
    <source>
        <dbReference type="SAM" id="MobiDB-lite"/>
    </source>
</evidence>
<feature type="compositionally biased region" description="Low complexity" evidence="1">
    <location>
        <begin position="56"/>
        <end position="69"/>
    </location>
</feature>
<dbReference type="EMBL" id="JBBPFD010000007">
    <property type="protein sequence ID" value="KAK7918798.1"/>
    <property type="molecule type" value="Genomic_DNA"/>
</dbReference>
<evidence type="ECO:0000313" key="3">
    <source>
        <dbReference type="Proteomes" id="UP001460270"/>
    </source>
</evidence>
<organism evidence="2 3">
    <name type="scientific">Mugilogobius chulae</name>
    <name type="common">yellowstripe goby</name>
    <dbReference type="NCBI Taxonomy" id="88201"/>
    <lineage>
        <taxon>Eukaryota</taxon>
        <taxon>Metazoa</taxon>
        <taxon>Chordata</taxon>
        <taxon>Craniata</taxon>
        <taxon>Vertebrata</taxon>
        <taxon>Euteleostomi</taxon>
        <taxon>Actinopterygii</taxon>
        <taxon>Neopterygii</taxon>
        <taxon>Teleostei</taxon>
        <taxon>Neoteleostei</taxon>
        <taxon>Acanthomorphata</taxon>
        <taxon>Gobiaria</taxon>
        <taxon>Gobiiformes</taxon>
        <taxon>Gobioidei</taxon>
        <taxon>Gobiidae</taxon>
        <taxon>Gobionellinae</taxon>
        <taxon>Mugilogobius</taxon>
    </lineage>
</organism>
<name>A0AAW0PIP3_9GOBI</name>
<sequence length="114" mass="11680">MKQMANDGRGVSQEYYPGEVTLSGLGGVGEEAGFYRDKQRPPLTRSASYYGLRTPANASANTNTVSAATWDQANRQQATPSLLASTPTPAPGTAPSSAPAAPTASSPALLRPGA</sequence>
<comment type="caution">
    <text evidence="2">The sequence shown here is derived from an EMBL/GenBank/DDBJ whole genome shotgun (WGS) entry which is preliminary data.</text>
</comment>
<dbReference type="Proteomes" id="UP001460270">
    <property type="component" value="Unassembled WGS sequence"/>
</dbReference>